<evidence type="ECO:0000256" key="7">
    <source>
        <dbReference type="SAM" id="MobiDB-lite"/>
    </source>
</evidence>
<evidence type="ECO:0000313" key="10">
    <source>
        <dbReference type="Proteomes" id="UP001164746"/>
    </source>
</evidence>
<dbReference type="Proteomes" id="UP001164746">
    <property type="component" value="Chromosome 11"/>
</dbReference>
<feature type="compositionally biased region" description="Polar residues" evidence="7">
    <location>
        <begin position="301"/>
        <end position="310"/>
    </location>
</feature>
<feature type="compositionally biased region" description="Polar residues" evidence="7">
    <location>
        <begin position="1"/>
        <end position="10"/>
    </location>
</feature>
<dbReference type="PANTHER" id="PTHR14649">
    <property type="entry name" value="ZINC FINGER C2HC DOMAIN-CONTAINING PROTEIN 1C"/>
    <property type="match status" value="1"/>
</dbReference>
<name>A0ABY7F9K9_MYAAR</name>
<feature type="compositionally biased region" description="Basic and acidic residues" evidence="7">
    <location>
        <begin position="524"/>
        <end position="535"/>
    </location>
</feature>
<evidence type="ECO:0000256" key="3">
    <source>
        <dbReference type="ARBA" id="ARBA00022771"/>
    </source>
</evidence>
<dbReference type="EMBL" id="CP111022">
    <property type="protein sequence ID" value="WAR18287.1"/>
    <property type="molecule type" value="Genomic_DNA"/>
</dbReference>
<keyword evidence="2" id="KW-0479">Metal-binding</keyword>
<feature type="compositionally biased region" description="Low complexity" evidence="7">
    <location>
        <begin position="116"/>
        <end position="130"/>
    </location>
</feature>
<organism evidence="9 10">
    <name type="scientific">Mya arenaria</name>
    <name type="common">Soft-shell clam</name>
    <dbReference type="NCBI Taxonomy" id="6604"/>
    <lineage>
        <taxon>Eukaryota</taxon>
        <taxon>Metazoa</taxon>
        <taxon>Spiralia</taxon>
        <taxon>Lophotrochozoa</taxon>
        <taxon>Mollusca</taxon>
        <taxon>Bivalvia</taxon>
        <taxon>Autobranchia</taxon>
        <taxon>Heteroconchia</taxon>
        <taxon>Euheterodonta</taxon>
        <taxon>Imparidentia</taxon>
        <taxon>Neoheterodontei</taxon>
        <taxon>Myida</taxon>
        <taxon>Myoidea</taxon>
        <taxon>Myidae</taxon>
        <taxon>Mya</taxon>
    </lineage>
</organism>
<feature type="region of interest" description="Disordered" evidence="7">
    <location>
        <begin position="245"/>
        <end position="447"/>
    </location>
</feature>
<keyword evidence="5" id="KW-0175">Coiled coil</keyword>
<feature type="compositionally biased region" description="Acidic residues" evidence="7">
    <location>
        <begin position="269"/>
        <end position="278"/>
    </location>
</feature>
<evidence type="ECO:0000256" key="5">
    <source>
        <dbReference type="ARBA" id="ARBA00023054"/>
    </source>
</evidence>
<gene>
    <name evidence="9" type="ORF">MAR_000125</name>
</gene>
<dbReference type="Gene3D" id="3.30.160.60">
    <property type="entry name" value="Classic Zinc Finger"/>
    <property type="match status" value="1"/>
</dbReference>
<keyword evidence="10" id="KW-1185">Reference proteome</keyword>
<evidence type="ECO:0000256" key="4">
    <source>
        <dbReference type="ARBA" id="ARBA00022833"/>
    </source>
</evidence>
<feature type="compositionally biased region" description="Basic and acidic residues" evidence="7">
    <location>
        <begin position="311"/>
        <end position="383"/>
    </location>
</feature>
<reference evidence="9" key="1">
    <citation type="submission" date="2022-11" db="EMBL/GenBank/DDBJ databases">
        <title>Centuries of genome instability and evolution in soft-shell clam transmissible cancer (bioRxiv).</title>
        <authorList>
            <person name="Hart S.F.M."/>
            <person name="Yonemitsu M.A."/>
            <person name="Giersch R.M."/>
            <person name="Beal B.F."/>
            <person name="Arriagada G."/>
            <person name="Davis B.W."/>
            <person name="Ostrander E.A."/>
            <person name="Goff S.P."/>
            <person name="Metzger M.J."/>
        </authorList>
    </citation>
    <scope>NUCLEOTIDE SEQUENCE</scope>
    <source>
        <strain evidence="9">MELC-2E11</strain>
        <tissue evidence="9">Siphon/mantle</tissue>
    </source>
</reference>
<protein>
    <submittedName>
        <fullName evidence="9">ZC21C-like protein</fullName>
    </submittedName>
</protein>
<proteinExistence type="inferred from homology"/>
<dbReference type="InterPro" id="IPR049899">
    <property type="entry name" value="Znf_C2HC_C3H"/>
</dbReference>
<dbReference type="Pfam" id="PF13913">
    <property type="entry name" value="zf-C2HC_2"/>
    <property type="match status" value="2"/>
</dbReference>
<evidence type="ECO:0000256" key="1">
    <source>
        <dbReference type="ARBA" id="ARBA00010843"/>
    </source>
</evidence>
<feature type="region of interest" description="Disordered" evidence="7">
    <location>
        <begin position="109"/>
        <end position="148"/>
    </location>
</feature>
<feature type="region of interest" description="Disordered" evidence="7">
    <location>
        <begin position="590"/>
        <end position="609"/>
    </location>
</feature>
<feature type="compositionally biased region" description="Polar residues" evidence="7">
    <location>
        <begin position="131"/>
        <end position="145"/>
    </location>
</feature>
<keyword evidence="3 6" id="KW-0863">Zinc-finger</keyword>
<evidence type="ECO:0000256" key="6">
    <source>
        <dbReference type="PROSITE-ProRule" id="PRU01371"/>
    </source>
</evidence>
<sequence>MNRVDMQQGSRIPRFSGQRSMVSQNFQQEPMPGVSAQKPSKLQMMQQEYQRSMMKEKEDKLINMYESNQQKALQRVNKRGSVREFFQERRTMGPVDHNTPTMHQLYNQKKSGSQLSGFSNNNSARSNGRAPSTNKPQPINPNNSAGRDRSKLLAPIQRNGAQNNMPFPQKPQIVRPKTYTGRAAQQNKENFGNRFIPKSAPNGENMEYNQNRYDDDEEDETPPPNAQQLYQLQQKRKMLQVQRNSNKNLMQNKQVKQRQPPSRNKIEYEPSDEDEGFDDNGANGADEEIKRKQQELLAQIERQQQELNNLRNERQMAEQQEAIEREKRKKFEEERRRRQVEEERRRKLAEEEERIREQQEQEEMEHKQREQAEHRRRLEAEKQRMRKTPASSHAREYEDYNQYEDEYDHHEPTPPPQPRPANIRKSVPAKRPPPKQNNPSPDFISGGADVSLYEQAIQQEGAFESLGKLKACYNCGRKFAVDRLEKHEKACKNVTKKRKVLDSSKLRTRGTEMEQYVARAGKKRAVEKPKSKNWRQQHESFIEAIRYAKKVTQIEKEGGNVADLPPPPRLENPDYVQCPHCTRKFNVSAAERHIPHCANTRAKPPPRRR</sequence>
<dbReference type="InterPro" id="IPR026104">
    <property type="entry name" value="ZNF_C2HC_dom_1C"/>
</dbReference>
<feature type="compositionally biased region" description="Polar residues" evidence="7">
    <location>
        <begin position="245"/>
        <end position="262"/>
    </location>
</feature>
<evidence type="ECO:0000259" key="8">
    <source>
        <dbReference type="PROSITE" id="PS52027"/>
    </source>
</evidence>
<comment type="similarity">
    <text evidence="1">Belongs to the ZC2HC1 family.</text>
</comment>
<feature type="domain" description="C2HC/C3H-type" evidence="8">
    <location>
        <begin position="574"/>
        <end position="603"/>
    </location>
</feature>
<feature type="region of interest" description="Disordered" evidence="7">
    <location>
        <begin position="1"/>
        <end position="22"/>
    </location>
</feature>
<accession>A0ABY7F9K9</accession>
<feature type="domain" description="C2HC/C3H-type" evidence="8">
    <location>
        <begin position="468"/>
        <end position="497"/>
    </location>
</feature>
<dbReference type="PANTHER" id="PTHR14649:SF1">
    <property type="entry name" value="ZINC FINGER C2HC DOMAIN-CONTAINING PROTEIN 1C"/>
    <property type="match status" value="1"/>
</dbReference>
<dbReference type="PROSITE" id="PS52027">
    <property type="entry name" value="ZF_C2HC_C3H"/>
    <property type="match status" value="2"/>
</dbReference>
<keyword evidence="4" id="KW-0862">Zinc</keyword>
<feature type="region of interest" description="Disordered" evidence="7">
    <location>
        <begin position="512"/>
        <end position="535"/>
    </location>
</feature>
<evidence type="ECO:0000313" key="9">
    <source>
        <dbReference type="EMBL" id="WAR18287.1"/>
    </source>
</evidence>
<evidence type="ECO:0000256" key="2">
    <source>
        <dbReference type="ARBA" id="ARBA00022723"/>
    </source>
</evidence>
<feature type="region of interest" description="Disordered" evidence="7">
    <location>
        <begin position="178"/>
        <end position="225"/>
    </location>
</feature>